<organism evidence="1 2">
    <name type="scientific">Armillaria ostoyae</name>
    <name type="common">Armillaria root rot fungus</name>
    <dbReference type="NCBI Taxonomy" id="47428"/>
    <lineage>
        <taxon>Eukaryota</taxon>
        <taxon>Fungi</taxon>
        <taxon>Dikarya</taxon>
        <taxon>Basidiomycota</taxon>
        <taxon>Agaricomycotina</taxon>
        <taxon>Agaricomycetes</taxon>
        <taxon>Agaricomycetidae</taxon>
        <taxon>Agaricales</taxon>
        <taxon>Marasmiineae</taxon>
        <taxon>Physalacriaceae</taxon>
        <taxon>Armillaria</taxon>
    </lineage>
</organism>
<dbReference type="EMBL" id="FUEG01000026">
    <property type="protein sequence ID" value="SJL15006.1"/>
    <property type="molecule type" value="Genomic_DNA"/>
</dbReference>
<proteinExistence type="predicted"/>
<keyword evidence="2" id="KW-1185">Reference proteome</keyword>
<accession>A0A284S1Y2</accession>
<evidence type="ECO:0000313" key="2">
    <source>
        <dbReference type="Proteomes" id="UP000219338"/>
    </source>
</evidence>
<dbReference type="Proteomes" id="UP000219338">
    <property type="component" value="Unassembled WGS sequence"/>
</dbReference>
<evidence type="ECO:0000313" key="1">
    <source>
        <dbReference type="EMBL" id="SJL15006.1"/>
    </source>
</evidence>
<sequence length="73" mass="8071">MRSGVYPGLPDPESVFRVAASSLYLYQSSTDPLKGNSLGNLKREASSVNINLTPLSSKMLQVTWQEIGDRRRS</sequence>
<gene>
    <name evidence="1" type="ORF">ARMOST_18487</name>
</gene>
<protein>
    <submittedName>
        <fullName evidence="1">Uncharacterized protein</fullName>
    </submittedName>
</protein>
<name>A0A284S1Y2_ARMOS</name>
<reference evidence="2" key="1">
    <citation type="journal article" date="2017" name="Nat. Ecol. Evol.">
        <title>Genome expansion and lineage-specific genetic innovations in the forest pathogenic fungi Armillaria.</title>
        <authorList>
            <person name="Sipos G."/>
            <person name="Prasanna A.N."/>
            <person name="Walter M.C."/>
            <person name="O'Connor E."/>
            <person name="Balint B."/>
            <person name="Krizsan K."/>
            <person name="Kiss B."/>
            <person name="Hess J."/>
            <person name="Varga T."/>
            <person name="Slot J."/>
            <person name="Riley R."/>
            <person name="Boka B."/>
            <person name="Rigling D."/>
            <person name="Barry K."/>
            <person name="Lee J."/>
            <person name="Mihaltcheva S."/>
            <person name="LaButti K."/>
            <person name="Lipzen A."/>
            <person name="Waldron R."/>
            <person name="Moloney N.M."/>
            <person name="Sperisen C."/>
            <person name="Kredics L."/>
            <person name="Vagvoelgyi C."/>
            <person name="Patrignani A."/>
            <person name="Fitzpatrick D."/>
            <person name="Nagy I."/>
            <person name="Doyle S."/>
            <person name="Anderson J.B."/>
            <person name="Grigoriev I.V."/>
            <person name="Gueldener U."/>
            <person name="Muensterkoetter M."/>
            <person name="Nagy L.G."/>
        </authorList>
    </citation>
    <scope>NUCLEOTIDE SEQUENCE [LARGE SCALE GENOMIC DNA]</scope>
    <source>
        <strain evidence="2">C18/9</strain>
    </source>
</reference>
<dbReference type="AlphaFoldDB" id="A0A284S1Y2"/>